<keyword evidence="7" id="KW-0288">FMN</keyword>
<dbReference type="PANTHER" id="PTHR11938:SF133">
    <property type="entry name" value="GLUTAMATE SYNTHASE (NADH)"/>
    <property type="match status" value="1"/>
</dbReference>
<evidence type="ECO:0000256" key="10">
    <source>
        <dbReference type="ARBA" id="ARBA00022962"/>
    </source>
</evidence>
<evidence type="ECO:0000256" key="15">
    <source>
        <dbReference type="ARBA" id="ARBA00023291"/>
    </source>
</evidence>
<dbReference type="SUPFAM" id="SSF69336">
    <property type="entry name" value="Alpha subunit of glutamate synthase, C-terminal domain"/>
    <property type="match status" value="1"/>
</dbReference>
<accession>A0ABD5PD31</accession>
<feature type="region of interest" description="Disordered" evidence="17">
    <location>
        <begin position="463"/>
        <end position="489"/>
    </location>
</feature>
<dbReference type="NCBIfam" id="NF008730">
    <property type="entry name" value="PRK11750.1"/>
    <property type="match status" value="1"/>
</dbReference>
<dbReference type="InterPro" id="IPR036485">
    <property type="entry name" value="Glu_synth_asu_C_sf"/>
</dbReference>
<evidence type="ECO:0000259" key="18">
    <source>
        <dbReference type="PROSITE" id="PS51278"/>
    </source>
</evidence>
<dbReference type="CDD" id="cd00982">
    <property type="entry name" value="gltB_C"/>
    <property type="match status" value="1"/>
</dbReference>
<dbReference type="InterPro" id="IPR013785">
    <property type="entry name" value="Aldolase_TIM"/>
</dbReference>
<dbReference type="SUPFAM" id="SSF51395">
    <property type="entry name" value="FMN-linked oxidoreductases"/>
    <property type="match status" value="1"/>
</dbReference>
<reference evidence="19 20" key="1">
    <citation type="journal article" date="2019" name="Int. J. Syst. Evol. Microbiol.">
        <title>The Global Catalogue of Microorganisms (GCM) 10K type strain sequencing project: providing services to taxonomists for standard genome sequencing and annotation.</title>
        <authorList>
            <consortium name="The Broad Institute Genomics Platform"/>
            <consortium name="The Broad Institute Genome Sequencing Center for Infectious Disease"/>
            <person name="Wu L."/>
            <person name="Ma J."/>
        </authorList>
    </citation>
    <scope>NUCLEOTIDE SEQUENCE [LARGE SCALE GENOMIC DNA]</scope>
    <source>
        <strain evidence="19 20">CGMCC 1.12553</strain>
    </source>
</reference>
<keyword evidence="12" id="KW-0408">Iron</keyword>
<keyword evidence="11 19" id="KW-0560">Oxidoreductase</keyword>
<evidence type="ECO:0000256" key="11">
    <source>
        <dbReference type="ARBA" id="ARBA00023002"/>
    </source>
</evidence>
<dbReference type="InterPro" id="IPR006982">
    <property type="entry name" value="Glu_synth_centr_N"/>
</dbReference>
<evidence type="ECO:0000313" key="20">
    <source>
        <dbReference type="Proteomes" id="UP001595921"/>
    </source>
</evidence>
<dbReference type="Pfam" id="PF00310">
    <property type="entry name" value="GATase_2"/>
    <property type="match status" value="1"/>
</dbReference>
<dbReference type="GO" id="GO:0006537">
    <property type="term" value="P:glutamate biosynthetic process"/>
    <property type="evidence" value="ECO:0007669"/>
    <property type="project" value="UniProtKB-KW"/>
</dbReference>
<dbReference type="GO" id="GO:0051538">
    <property type="term" value="F:3 iron, 4 sulfur cluster binding"/>
    <property type="evidence" value="ECO:0007669"/>
    <property type="project" value="UniProtKB-KW"/>
</dbReference>
<dbReference type="FunFam" id="2.160.20.60:FF:000001">
    <property type="entry name" value="Glutamate synthase, large subunit"/>
    <property type="match status" value="1"/>
</dbReference>
<gene>
    <name evidence="19" type="primary">gltB</name>
    <name evidence="19" type="ORF">ACFO0N_12495</name>
</gene>
<feature type="region of interest" description="Disordered" evidence="17">
    <location>
        <begin position="1517"/>
        <end position="1551"/>
    </location>
</feature>
<keyword evidence="5" id="KW-0028">Amino-acid biosynthesis</keyword>
<feature type="region of interest" description="Disordered" evidence="17">
    <location>
        <begin position="822"/>
        <end position="845"/>
    </location>
</feature>
<dbReference type="GO" id="GO:0046872">
    <property type="term" value="F:metal ion binding"/>
    <property type="evidence" value="ECO:0007669"/>
    <property type="project" value="UniProtKB-KW"/>
</dbReference>
<dbReference type="InterPro" id="IPR029055">
    <property type="entry name" value="Ntn_hydrolases_N"/>
</dbReference>
<evidence type="ECO:0000256" key="12">
    <source>
        <dbReference type="ARBA" id="ARBA00023004"/>
    </source>
</evidence>
<comment type="caution">
    <text evidence="19">The sequence shown here is derived from an EMBL/GenBank/DDBJ whole genome shotgun (WGS) entry which is preliminary data.</text>
</comment>
<dbReference type="InterPro" id="IPR002932">
    <property type="entry name" value="Glu_synthdom"/>
</dbReference>
<dbReference type="FunFam" id="3.20.20.70:FF:000031">
    <property type="entry name" value="Glutamate synthase 1 [NADH]"/>
    <property type="match status" value="1"/>
</dbReference>
<sequence length="1551" mass="166414">MTKPRSDESVGLTDPTDERSNCGVGAVVDLEGGRSHDVVSDGLDLLANLEHRGTTGADPNTGDGAGILLQRPDAFFAEVVDADLPEEYAVGSLFVPTDDDARKAVESTFEATLADYDLDVLAWRDVPTDNASLGETALENEPAVRQVFVAPDDGVDVDPGASGLSEFDRALYVARRAAEKAVETLETDGAGRFYVCSLSRKTVVYKGLLTAEQLREYYPDLADERVSSELALVHARFSTNTLGAWHLAHPYRNVIHNGEINTIRGNVNWMRARENDLEHPELGDDLDTLRPVTSADQSDTASVDNAVELLLQGGRDLPHVLRMLVPEAFEGDDRMDAGRKDWYDFHASLVEPWDGPALVAATDGDRIAAVLDRNGLRPCRYDVTTDGRLVMASEAGALDTPAAEIEERGRLQPGQLFVADPEEGRVVPDEEVFEGLTDPKYGEWLREEQRHLDDLLADAEAADFDADGADGAETDTDPDGAEDDGDGELAADDRSVRAHQAAFGYTHDQLNHLVEPMAKQGKDPVGSMGDDTPLSVLTELDRPLFTYFKQLFAQVTNPPLDYIREELVTSLQSRLGNQRNLLGESPAHARQLVLDSPVLTDEATAAVKALDGSDRDDGADGLRSVVVDTTYERGVDLEAAVERVRDDARDAIEGGADVVVLSDRAVGPDRVAVPSLLATGAVHHTLVRDGLRNRAGLVVESGDPREVHHLATLVGYGAGAVNPYLAYESIEDIVSGPDGADPEKAKAAYRKALEDGLLKTMAKMGISTVESYQGAQIFEAVGLDSGFVAEYFEGTEIRTEGISIEQIEDDLLTRHQVAFGGDAPDLERQGEYENRSGGLHHGWNPKTVGTLQQAVRSGDYERYGEFADLVNDQSEDLATLRGLLEFDPDRDPVPIDEVEPVSDIVERFSTAAMSLGSLSPEAHENNSIAMNRIGGKSNSGEGGEPPERFGTEKECNVKQVASGRFGVTSQYLAEADELQIKMAQGSKPGEGGHLPGSKVNEMIAHVRYATPGVGLISPPPLHDIYSIEDLKQLIHDLKAANPEAEINVKLVSEAGIGTIAAGVAKANADVVHISGHDGGTGASPKTSIKNAGLPWELGLAEANQMLRATGLRDRIRVSADGGLKTGRDVAVAALLGAEEYVFGTASLVTSGCVMARQCHENTCPVGVATQDENLRQRFPGQPDHVVNYMTFIAQELREIMAELGFRSLDEMVGRPAVLTQRDTDHPKAKHLDLSAVVAEPAGDQRRKTREQAHSDLDDQLDWALLEEAEAAIERGEPVHVDGEVSNVDRAVGALLSNRISTATEGEGLARDTIICEFGGTAGQSFGAFLQRGVRMGLTGAANDYVGKGLSGGTVVLRTPEDAAFEASENILAGNVCLYGATDGETYVNGQVGERFAVRNSGAKAVVEGVGDHGCEYMTGGVVAVLGDTGRNFAAGMSGGVAYVYDPDGEFPEKANTGMVTLHERLDESDEAMLRRLVENHAAHTGSDRAADLLDDWSSAVGDFVKVMPDAYHEAIEEHGREDVRESLPESAAPVEPGEEGREGVEYVSGDD</sequence>
<dbReference type="SUPFAM" id="SSF56235">
    <property type="entry name" value="N-terminal nucleophile aminohydrolases (Ntn hydrolases)"/>
    <property type="match status" value="1"/>
</dbReference>
<feature type="region of interest" description="Disordered" evidence="17">
    <location>
        <begin position="1"/>
        <end position="23"/>
    </location>
</feature>
<dbReference type="EC" id="1.4.1.13" evidence="19"/>
<evidence type="ECO:0000256" key="13">
    <source>
        <dbReference type="ARBA" id="ARBA00023014"/>
    </source>
</evidence>
<keyword evidence="20" id="KW-1185">Reference proteome</keyword>
<organism evidence="19 20">
    <name type="scientific">Halobium salinum</name>
    <dbReference type="NCBI Taxonomy" id="1364940"/>
    <lineage>
        <taxon>Archaea</taxon>
        <taxon>Methanobacteriati</taxon>
        <taxon>Methanobacteriota</taxon>
        <taxon>Stenosarchaea group</taxon>
        <taxon>Halobacteria</taxon>
        <taxon>Halobacteriales</taxon>
        <taxon>Haloferacaceae</taxon>
        <taxon>Halobium</taxon>
    </lineage>
</organism>
<evidence type="ECO:0000256" key="6">
    <source>
        <dbReference type="ARBA" id="ARBA00022630"/>
    </source>
</evidence>
<keyword evidence="10" id="KW-0315">Glutamine amidotransferase</keyword>
<keyword evidence="9" id="KW-0274">FAD</keyword>
<evidence type="ECO:0000313" key="19">
    <source>
        <dbReference type="EMBL" id="MFC4358762.1"/>
    </source>
</evidence>
<evidence type="ECO:0000256" key="4">
    <source>
        <dbReference type="ARBA" id="ARBA00009716"/>
    </source>
</evidence>
<comment type="similarity">
    <text evidence="4">Belongs to the glutamate synthase family.</text>
</comment>
<dbReference type="Gene3D" id="3.60.20.10">
    <property type="entry name" value="Glutamine Phosphoribosylpyrophosphate, subunit 1, domain 1"/>
    <property type="match status" value="1"/>
</dbReference>
<keyword evidence="13" id="KW-0411">Iron-sulfur</keyword>
<proteinExistence type="inferred from homology"/>
<keyword evidence="8" id="KW-0479">Metal-binding</keyword>
<evidence type="ECO:0000256" key="9">
    <source>
        <dbReference type="ARBA" id="ARBA00022827"/>
    </source>
</evidence>
<dbReference type="Pfam" id="PF01493">
    <property type="entry name" value="GXGXG"/>
    <property type="match status" value="1"/>
</dbReference>
<dbReference type="Proteomes" id="UP001595921">
    <property type="component" value="Unassembled WGS sequence"/>
</dbReference>
<dbReference type="InterPro" id="IPR017932">
    <property type="entry name" value="GATase_2_dom"/>
</dbReference>
<dbReference type="FunFam" id="3.60.20.10:FF:000001">
    <property type="entry name" value="Glutamate synthase, large subunit"/>
    <property type="match status" value="1"/>
</dbReference>
<evidence type="ECO:0000256" key="2">
    <source>
        <dbReference type="ARBA" id="ARBA00001927"/>
    </source>
</evidence>
<evidence type="ECO:0000256" key="5">
    <source>
        <dbReference type="ARBA" id="ARBA00022605"/>
    </source>
</evidence>
<feature type="compositionally biased region" description="Basic and acidic residues" evidence="17">
    <location>
        <begin position="825"/>
        <end position="834"/>
    </location>
</feature>
<feature type="compositionally biased region" description="Basic and acidic residues" evidence="17">
    <location>
        <begin position="1517"/>
        <end position="1527"/>
    </location>
</feature>
<keyword evidence="15" id="KW-0003">3Fe-4S</keyword>
<dbReference type="Gene3D" id="2.160.20.60">
    <property type="entry name" value="Glutamate synthase, alpha subunit, C-terminal domain"/>
    <property type="match status" value="1"/>
</dbReference>
<feature type="compositionally biased region" description="Basic and acidic residues" evidence="17">
    <location>
        <begin position="945"/>
        <end position="954"/>
    </location>
</feature>
<comment type="cofactor">
    <cofactor evidence="3">
        <name>FAD</name>
        <dbReference type="ChEBI" id="CHEBI:57692"/>
    </cofactor>
</comment>
<dbReference type="CDD" id="cd00713">
    <property type="entry name" value="GltS"/>
    <property type="match status" value="1"/>
</dbReference>
<protein>
    <submittedName>
        <fullName evidence="19">Glutamate synthase large subunit</fullName>
        <ecNumber evidence="19">1.4.1.13</ecNumber>
    </submittedName>
</protein>
<dbReference type="GO" id="GO:0004355">
    <property type="term" value="F:glutamate synthase (NADPH) activity"/>
    <property type="evidence" value="ECO:0007669"/>
    <property type="project" value="UniProtKB-EC"/>
</dbReference>
<dbReference type="PROSITE" id="PS51278">
    <property type="entry name" value="GATASE_TYPE_2"/>
    <property type="match status" value="1"/>
</dbReference>
<feature type="region of interest" description="Disordered" evidence="17">
    <location>
        <begin position="930"/>
        <end position="954"/>
    </location>
</feature>
<comment type="cofactor">
    <cofactor evidence="1">
        <name>FMN</name>
        <dbReference type="ChEBI" id="CHEBI:58210"/>
    </cofactor>
</comment>
<dbReference type="Pfam" id="PF04898">
    <property type="entry name" value="Glu_syn_central"/>
    <property type="match status" value="1"/>
</dbReference>
<evidence type="ECO:0000256" key="17">
    <source>
        <dbReference type="SAM" id="MobiDB-lite"/>
    </source>
</evidence>
<keyword evidence="14" id="KW-0314">Glutamate biosynthesis</keyword>
<dbReference type="EMBL" id="JBHSDS010000006">
    <property type="protein sequence ID" value="MFC4358762.1"/>
    <property type="molecule type" value="Genomic_DNA"/>
</dbReference>
<dbReference type="RefSeq" id="WP_267623421.1">
    <property type="nucleotide sequence ID" value="NZ_JAODIW010000008.1"/>
</dbReference>
<dbReference type="InterPro" id="IPR050711">
    <property type="entry name" value="ET-N_metabolism_enzyme"/>
</dbReference>
<evidence type="ECO:0000256" key="3">
    <source>
        <dbReference type="ARBA" id="ARBA00001974"/>
    </source>
</evidence>
<feature type="domain" description="Glutamine amidotransferase type-2" evidence="18">
    <location>
        <begin position="22"/>
        <end position="422"/>
    </location>
</feature>
<dbReference type="PANTHER" id="PTHR11938">
    <property type="entry name" value="FAD NADPH DEHYDROGENASE/OXIDOREDUCTASE"/>
    <property type="match status" value="1"/>
</dbReference>
<dbReference type="Pfam" id="PF01645">
    <property type="entry name" value="Glu_synthase"/>
    <property type="match status" value="1"/>
</dbReference>
<evidence type="ECO:0000256" key="1">
    <source>
        <dbReference type="ARBA" id="ARBA00001917"/>
    </source>
</evidence>
<dbReference type="InterPro" id="IPR002489">
    <property type="entry name" value="Glu_synth_asu_C"/>
</dbReference>
<comment type="pathway">
    <text evidence="16">Amino-acid biosynthesis.</text>
</comment>
<evidence type="ECO:0000256" key="8">
    <source>
        <dbReference type="ARBA" id="ARBA00022723"/>
    </source>
</evidence>
<comment type="cofactor">
    <cofactor evidence="2">
        <name>[3Fe-4S] cluster</name>
        <dbReference type="ChEBI" id="CHEBI:21137"/>
    </cofactor>
</comment>
<dbReference type="CDD" id="cd02808">
    <property type="entry name" value="GltS_FMN"/>
    <property type="match status" value="1"/>
</dbReference>
<dbReference type="Gene3D" id="3.20.20.70">
    <property type="entry name" value="Aldolase class I"/>
    <property type="match status" value="2"/>
</dbReference>
<evidence type="ECO:0000256" key="7">
    <source>
        <dbReference type="ARBA" id="ARBA00022643"/>
    </source>
</evidence>
<evidence type="ECO:0000256" key="16">
    <source>
        <dbReference type="ARBA" id="ARBA00029440"/>
    </source>
</evidence>
<name>A0ABD5PD31_9EURY</name>
<evidence type="ECO:0000256" key="14">
    <source>
        <dbReference type="ARBA" id="ARBA00023164"/>
    </source>
</evidence>
<keyword evidence="6" id="KW-0285">Flavoprotein</keyword>